<dbReference type="EMBL" id="BAAAHB010000105">
    <property type="protein sequence ID" value="GAA0488331.1"/>
    <property type="molecule type" value="Genomic_DNA"/>
</dbReference>
<organism evidence="1 2">
    <name type="scientific">Streptomyces stramineus</name>
    <dbReference type="NCBI Taxonomy" id="173861"/>
    <lineage>
        <taxon>Bacteria</taxon>
        <taxon>Bacillati</taxon>
        <taxon>Actinomycetota</taxon>
        <taxon>Actinomycetes</taxon>
        <taxon>Kitasatosporales</taxon>
        <taxon>Streptomycetaceae</taxon>
        <taxon>Streptomyces</taxon>
    </lineage>
</organism>
<accession>A0ABN1B397</accession>
<name>A0ABN1B397_9ACTN</name>
<sequence>MDAQGRRGSGAESAGSAVALLAALVRTAPSALADKPLRKITWGDVQQWAPRTASTAPHPETAPQRPIHLPAGAAHRLHEFDHRPSRRPLFATPLYNVNAPVEEVRRSLTER</sequence>
<keyword evidence="2" id="KW-1185">Reference proteome</keyword>
<gene>
    <name evidence="1" type="ORF">GCM10009544_56840</name>
</gene>
<dbReference type="Proteomes" id="UP001499895">
    <property type="component" value="Unassembled WGS sequence"/>
</dbReference>
<protein>
    <submittedName>
        <fullName evidence="1">Uncharacterized protein</fullName>
    </submittedName>
</protein>
<evidence type="ECO:0000313" key="2">
    <source>
        <dbReference type="Proteomes" id="UP001499895"/>
    </source>
</evidence>
<reference evidence="1 2" key="1">
    <citation type="journal article" date="2019" name="Int. J. Syst. Evol. Microbiol.">
        <title>The Global Catalogue of Microorganisms (GCM) 10K type strain sequencing project: providing services to taxonomists for standard genome sequencing and annotation.</title>
        <authorList>
            <consortium name="The Broad Institute Genomics Platform"/>
            <consortium name="The Broad Institute Genome Sequencing Center for Infectious Disease"/>
            <person name="Wu L."/>
            <person name="Ma J."/>
        </authorList>
    </citation>
    <scope>NUCLEOTIDE SEQUENCE [LARGE SCALE GENOMIC DNA]</scope>
    <source>
        <strain evidence="1 2">JCM 10649</strain>
    </source>
</reference>
<evidence type="ECO:0000313" key="1">
    <source>
        <dbReference type="EMBL" id="GAA0488331.1"/>
    </source>
</evidence>
<comment type="caution">
    <text evidence="1">The sequence shown here is derived from an EMBL/GenBank/DDBJ whole genome shotgun (WGS) entry which is preliminary data.</text>
</comment>
<proteinExistence type="predicted"/>